<feature type="region of interest" description="Disordered" evidence="4">
    <location>
        <begin position="48"/>
        <end position="447"/>
    </location>
</feature>
<evidence type="ECO:0000256" key="4">
    <source>
        <dbReference type="SAM" id="MobiDB-lite"/>
    </source>
</evidence>
<feature type="compositionally biased region" description="Basic and acidic residues" evidence="4">
    <location>
        <begin position="59"/>
        <end position="78"/>
    </location>
</feature>
<feature type="compositionally biased region" description="Basic and acidic residues" evidence="4">
    <location>
        <begin position="155"/>
        <end position="177"/>
    </location>
</feature>
<evidence type="ECO:0000256" key="1">
    <source>
        <dbReference type="ARBA" id="ARBA00005234"/>
    </source>
</evidence>
<evidence type="ECO:0000259" key="5">
    <source>
        <dbReference type="PROSITE" id="PS50600"/>
    </source>
</evidence>
<dbReference type="PROSITE" id="PS50600">
    <property type="entry name" value="ULP_PROTEASE"/>
    <property type="match status" value="1"/>
</dbReference>
<feature type="compositionally biased region" description="Basic and acidic residues" evidence="4">
    <location>
        <begin position="217"/>
        <end position="234"/>
    </location>
</feature>
<dbReference type="GO" id="GO:0008234">
    <property type="term" value="F:cysteine-type peptidase activity"/>
    <property type="evidence" value="ECO:0007669"/>
    <property type="project" value="InterPro"/>
</dbReference>
<dbReference type="Gene3D" id="3.40.395.10">
    <property type="entry name" value="Adenoviral Proteinase, Chain A"/>
    <property type="match status" value="1"/>
</dbReference>
<feature type="compositionally biased region" description="Basic and acidic residues" evidence="4">
    <location>
        <begin position="726"/>
        <end position="800"/>
    </location>
</feature>
<dbReference type="EMBL" id="JBCNJP010000017">
    <property type="protein sequence ID" value="KAK9065110.1"/>
    <property type="molecule type" value="Genomic_DNA"/>
</dbReference>
<dbReference type="InterPro" id="IPR038765">
    <property type="entry name" value="Papain-like_cys_pep_sf"/>
</dbReference>
<evidence type="ECO:0000313" key="6">
    <source>
        <dbReference type="EMBL" id="KAK9065110.1"/>
    </source>
</evidence>
<feature type="compositionally biased region" description="Basic residues" evidence="4">
    <location>
        <begin position="191"/>
        <end position="202"/>
    </location>
</feature>
<sequence>MEIINQTSSSDGNQKMKQRREAIVDIAVVEGSACSKLSNIDSHLELMEAESNPTIDSTNGKEKSESKLDSSLEAEAKKTSPIKNLKLNIPSPSKVQQMSPGQKSKKAEQEVKLDSTVAQNTGLQSFGTSTSKDIVLTDPISEEQPSSPGMININKELKEAESNPKIDSRNEKEKAAMKLDSSLDAEEKKTTQVKKLKLKLPRPSKMQQNSPGQSKNKKGEKESKKTSTNEEKQEFPGQSKKNKESEDVADVEEEKKKDLSEADKVKKDQVGNFLDVKVSQKTSKKIILKLKRPSSTKKPSTSTGKSNKKEEGENLESEVEKLAKDANPTGSMLIKDAKMKKKQESAPKKKAEALKKIVKEKDQKKKEKKVLIEEVETEQNKTENEKKEVAKAENSDDDFQVPKKEPKDKKGTGNVLKGRKKTIPARKITKKEKQPKKKLKKISSPDVEHENEERAYVAYSGDTLQCRTCVGKFVTMLESLSEEQKKAIENIGFGSVLSFSLNMVPTGLGFWLVKNYDAKNNTLNIGTEKISVTPLEVSEILGVPMGKELVSEKERPRDTTDEVLAEFKGQFTEAIAKRIKLGDVLGIIESQKEGGWVFILNFLVVFNTVFGVTMRNSTVNKRFLSCITEDVDVKNFNWCEYVIRNLKREMQEWKGDDSFCGPVVILAMLLAQKLNEKNNKKKGILGITYINDEVLEELEEEYENSCIKPQREEVEVKKKTEIRKRKNEDQEGDEKKKKLKETKAKNDSNVKLRQERVESKTVGEKKKRVKEETTREGKSKKMKVKDVTEEQDVGEKKIENDNDVGEEVFKTEGEEKKKKLKETKPKNDSNVKLSQESVESKTVGEKKKSGKEEKTREGKSKKMIVKDVTEEQNVGEKKIVNENDVGEEVFKTPSESGLKKKIQFEVSEENSSVLAFVDQLEQQALSKSKENEEAEVMLSFGFSKMTAHDKDEEEKDDQINDVHISTLIEKSEFLKVDVPTDFEQRLQETEDLNKKESSAEAAILKINENEGRPKRTIVLSDILRSPYVERPVMMKAKITKFESDFSEFIFSASLNHNDIVFATESGEAATRDTFESLCPGVEVHLNVINAWSRVLNYQERFRNKDSPSRLFLSPMMLEPTLYAGKVKNETRLTHFESNMDSILKAEKLKSISGIDIVIIPMLCDEHYYVLCLNLKTKKVELIDNIKKAKKNYKMWPTKMFKAFKDYLISSCYKDWQSFNEVTNIDYVDLPWQTKNNSIDCGVFTMRHMEMYFGQDVSNWNTGLLKEKDQDGELDDLRHKYVAKILTNDINLVRDSNVEEMKQYMNMNDGARNVLKNTALERIKERMALYLDVQKEKNEE</sequence>
<dbReference type="Proteomes" id="UP001408789">
    <property type="component" value="Unassembled WGS sequence"/>
</dbReference>
<evidence type="ECO:0000313" key="7">
    <source>
        <dbReference type="Proteomes" id="UP001408789"/>
    </source>
</evidence>
<feature type="domain" description="Ubiquitin-like protease family profile" evidence="5">
    <location>
        <begin position="1067"/>
        <end position="1251"/>
    </location>
</feature>
<dbReference type="SUPFAM" id="SSF54001">
    <property type="entry name" value="Cysteine proteinases"/>
    <property type="match status" value="1"/>
</dbReference>
<accession>A0AAP0CY35</accession>
<reference evidence="6 7" key="1">
    <citation type="submission" date="2024-04" db="EMBL/GenBank/DDBJ databases">
        <title>The reference genome of an endangered Asteraceae, Deinandra increscens subsp. villosa, native to the Central Coast of California.</title>
        <authorList>
            <person name="Guilliams M."/>
            <person name="Hasenstab-Lehman K."/>
            <person name="Meyer R."/>
            <person name="Mcevoy S."/>
        </authorList>
    </citation>
    <scope>NUCLEOTIDE SEQUENCE [LARGE SCALE GENOMIC DNA]</scope>
    <source>
        <tissue evidence="6">Leaf</tissue>
    </source>
</reference>
<feature type="compositionally biased region" description="Basic residues" evidence="4">
    <location>
        <begin position="282"/>
        <end position="295"/>
    </location>
</feature>
<feature type="region of interest" description="Disordered" evidence="4">
    <location>
        <begin position="722"/>
        <end position="862"/>
    </location>
</feature>
<evidence type="ECO:0000256" key="3">
    <source>
        <dbReference type="ARBA" id="ARBA00022801"/>
    </source>
</evidence>
<dbReference type="PANTHER" id="PTHR34835">
    <property type="entry name" value="OS07G0283600 PROTEIN-RELATED"/>
    <property type="match status" value="1"/>
</dbReference>
<feature type="compositionally biased region" description="Basic and acidic residues" evidence="4">
    <location>
        <begin position="838"/>
        <end position="862"/>
    </location>
</feature>
<dbReference type="InterPro" id="IPR003653">
    <property type="entry name" value="Peptidase_C48_C"/>
</dbReference>
<feature type="compositionally biased region" description="Basic residues" evidence="4">
    <location>
        <begin position="417"/>
        <end position="441"/>
    </location>
</feature>
<feature type="compositionally biased region" description="Polar residues" evidence="4">
    <location>
        <begin position="90"/>
        <end position="102"/>
    </location>
</feature>
<feature type="compositionally biased region" description="Low complexity" evidence="4">
    <location>
        <begin position="296"/>
        <end position="305"/>
    </location>
</feature>
<gene>
    <name evidence="6" type="ORF">SSX86_016493</name>
</gene>
<feature type="compositionally biased region" description="Basic and acidic residues" evidence="4">
    <location>
        <begin position="342"/>
        <end position="411"/>
    </location>
</feature>
<feature type="compositionally biased region" description="Basic and acidic residues" evidence="4">
    <location>
        <begin position="807"/>
        <end position="829"/>
    </location>
</feature>
<keyword evidence="2" id="KW-0645">Protease</keyword>
<dbReference type="Pfam" id="PF02902">
    <property type="entry name" value="Peptidase_C48"/>
    <property type="match status" value="1"/>
</dbReference>
<feature type="compositionally biased region" description="Basic and acidic residues" evidence="4">
    <location>
        <begin position="253"/>
        <end position="269"/>
    </location>
</feature>
<comment type="caution">
    <text evidence="6">The sequence shown here is derived from an EMBL/GenBank/DDBJ whole genome shotgun (WGS) entry which is preliminary data.</text>
</comment>
<comment type="similarity">
    <text evidence="1">Belongs to the peptidase C48 family.</text>
</comment>
<protein>
    <recommendedName>
        <fullName evidence="5">Ubiquitin-like protease family profile domain-containing protein</fullName>
    </recommendedName>
</protein>
<name>A0AAP0CY35_9ASTR</name>
<dbReference type="GO" id="GO:0006508">
    <property type="term" value="P:proteolysis"/>
    <property type="evidence" value="ECO:0007669"/>
    <property type="project" value="UniProtKB-KW"/>
</dbReference>
<proteinExistence type="inferred from homology"/>
<evidence type="ECO:0000256" key="2">
    <source>
        <dbReference type="ARBA" id="ARBA00022670"/>
    </source>
</evidence>
<keyword evidence="7" id="KW-1185">Reference proteome</keyword>
<feature type="compositionally biased region" description="Polar residues" evidence="4">
    <location>
        <begin position="116"/>
        <end position="132"/>
    </location>
</feature>
<keyword evidence="3" id="KW-0378">Hydrolase</keyword>
<feature type="compositionally biased region" description="Basic and acidic residues" evidence="4">
    <location>
        <begin position="307"/>
        <end position="324"/>
    </location>
</feature>
<organism evidence="6 7">
    <name type="scientific">Deinandra increscens subsp. villosa</name>
    <dbReference type="NCBI Taxonomy" id="3103831"/>
    <lineage>
        <taxon>Eukaryota</taxon>
        <taxon>Viridiplantae</taxon>
        <taxon>Streptophyta</taxon>
        <taxon>Embryophyta</taxon>
        <taxon>Tracheophyta</taxon>
        <taxon>Spermatophyta</taxon>
        <taxon>Magnoliopsida</taxon>
        <taxon>eudicotyledons</taxon>
        <taxon>Gunneridae</taxon>
        <taxon>Pentapetalae</taxon>
        <taxon>asterids</taxon>
        <taxon>campanulids</taxon>
        <taxon>Asterales</taxon>
        <taxon>Asteraceae</taxon>
        <taxon>Asteroideae</taxon>
        <taxon>Heliantheae alliance</taxon>
        <taxon>Madieae</taxon>
        <taxon>Madiinae</taxon>
        <taxon>Deinandra</taxon>
    </lineage>
</organism>